<organism evidence="1 2">
    <name type="scientific">Opisthorchis viverrini</name>
    <name type="common">Southeast Asian liver fluke</name>
    <dbReference type="NCBI Taxonomy" id="6198"/>
    <lineage>
        <taxon>Eukaryota</taxon>
        <taxon>Metazoa</taxon>
        <taxon>Spiralia</taxon>
        <taxon>Lophotrochozoa</taxon>
        <taxon>Platyhelminthes</taxon>
        <taxon>Trematoda</taxon>
        <taxon>Digenea</taxon>
        <taxon>Opisthorchiida</taxon>
        <taxon>Opisthorchiata</taxon>
        <taxon>Opisthorchiidae</taxon>
        <taxon>Opisthorchis</taxon>
    </lineage>
</organism>
<accession>A0A074ZC80</accession>
<gene>
    <name evidence="1" type="ORF">T265_07538</name>
</gene>
<dbReference type="AlphaFoldDB" id="A0A074ZC80"/>
<dbReference type="CTD" id="20321717"/>
<sequence>MSSLHGERSANEALAALRMIRRNFSRITHKDLQMFYEAYHGVKQEWRELVSLMDTALCIEPAGELAIYSNTPGSLGIQRAYYVHELPGHFLADKYVKQNRPVSRVKCALEIQKH</sequence>
<evidence type="ECO:0000313" key="2">
    <source>
        <dbReference type="Proteomes" id="UP000054324"/>
    </source>
</evidence>
<reference evidence="1 2" key="1">
    <citation type="submission" date="2013-11" db="EMBL/GenBank/DDBJ databases">
        <title>Opisthorchis viverrini - life in the bile duct.</title>
        <authorList>
            <person name="Young N.D."/>
            <person name="Nagarajan N."/>
            <person name="Lin S.J."/>
            <person name="Korhonen P.K."/>
            <person name="Jex A.R."/>
            <person name="Hall R.S."/>
            <person name="Safavi-Hemami H."/>
            <person name="Kaewkong W."/>
            <person name="Bertrand D."/>
            <person name="Gao S."/>
            <person name="Seet Q."/>
            <person name="Wongkham S."/>
            <person name="Teh B.T."/>
            <person name="Wongkham C."/>
            <person name="Intapan P.M."/>
            <person name="Maleewong W."/>
            <person name="Yang X."/>
            <person name="Hu M."/>
            <person name="Wang Z."/>
            <person name="Hofmann A."/>
            <person name="Sternberg P.W."/>
            <person name="Tan P."/>
            <person name="Wang J."/>
            <person name="Gasser R.B."/>
        </authorList>
    </citation>
    <scope>NUCLEOTIDE SEQUENCE [LARGE SCALE GENOMIC DNA]</scope>
</reference>
<keyword evidence="2" id="KW-1185">Reference proteome</keyword>
<proteinExistence type="predicted"/>
<protein>
    <submittedName>
        <fullName evidence="1">Uncharacterized protein</fullName>
    </submittedName>
</protein>
<dbReference type="Proteomes" id="UP000054324">
    <property type="component" value="Unassembled WGS sequence"/>
</dbReference>
<name>A0A074ZC80_OPIVI</name>
<dbReference type="EMBL" id="KL596793">
    <property type="protein sequence ID" value="KER24916.1"/>
    <property type="molecule type" value="Genomic_DNA"/>
</dbReference>
<dbReference type="RefSeq" id="XP_009171347.1">
    <property type="nucleotide sequence ID" value="XM_009173083.1"/>
</dbReference>
<evidence type="ECO:0000313" key="1">
    <source>
        <dbReference type="EMBL" id="KER24916.1"/>
    </source>
</evidence>
<dbReference type="GeneID" id="20321717"/>
<dbReference type="KEGG" id="ovi:T265_07538"/>